<keyword evidence="1" id="KW-0812">Transmembrane</keyword>
<keyword evidence="1" id="KW-0472">Membrane</keyword>
<proteinExistence type="predicted"/>
<evidence type="ECO:0000313" key="2">
    <source>
        <dbReference type="EMBL" id="AIF03706.1"/>
    </source>
</evidence>
<evidence type="ECO:0000256" key="1">
    <source>
        <dbReference type="SAM" id="Phobius"/>
    </source>
</evidence>
<feature type="transmembrane region" description="Helical" evidence="1">
    <location>
        <begin position="113"/>
        <end position="131"/>
    </location>
</feature>
<dbReference type="AlphaFoldDB" id="A0A075GI80"/>
<organism evidence="2">
    <name type="scientific">uncultured marine group II/III euryarchaeote KM3_169_C11</name>
    <dbReference type="NCBI Taxonomy" id="1457922"/>
    <lineage>
        <taxon>Archaea</taxon>
        <taxon>Methanobacteriati</taxon>
        <taxon>Methanobacteriota</taxon>
        <taxon>environmental samples</taxon>
    </lineage>
</organism>
<feature type="transmembrane region" description="Helical" evidence="1">
    <location>
        <begin position="143"/>
        <end position="164"/>
    </location>
</feature>
<accession>A0A075GI80</accession>
<reference evidence="2" key="1">
    <citation type="journal article" date="2014" name="Genome Biol. Evol.">
        <title>Pangenome evidence for extensive interdomain horizontal transfer affecting lineage core and shell genes in uncultured planktonic thaumarchaeota and euryarchaeota.</title>
        <authorList>
            <person name="Deschamps P."/>
            <person name="Zivanovic Y."/>
            <person name="Moreira D."/>
            <person name="Rodriguez-Valera F."/>
            <person name="Lopez-Garcia P."/>
        </authorList>
    </citation>
    <scope>NUCLEOTIDE SEQUENCE</scope>
</reference>
<sequence length="186" mass="21078">MDDWDHLTDEDLDRFALAGTRDAMQDEESGVREYSSLMLADGLLYAVGVIAVMNSVLEADMFLFFCGSGLWLCSQSINRFRRLLPLWLRAALNMEIDPPDWEILTSKQKKRRIVTVFVAAALSGLTAWRFTVGFDEIATRSGVPFHLVIFTLAGMLALLGLHWIRLLMADEGIYEPHAMEHEEPWG</sequence>
<name>A0A075GI80_9EURY</name>
<dbReference type="EMBL" id="KF900687">
    <property type="protein sequence ID" value="AIF03706.1"/>
    <property type="molecule type" value="Genomic_DNA"/>
</dbReference>
<keyword evidence="1" id="KW-1133">Transmembrane helix</keyword>
<protein>
    <submittedName>
        <fullName evidence="2">Uncharacterized protein</fullName>
    </submittedName>
</protein>
<feature type="transmembrane region" description="Helical" evidence="1">
    <location>
        <begin position="43"/>
        <end position="73"/>
    </location>
</feature>